<dbReference type="Proteomes" id="UP000054270">
    <property type="component" value="Unassembled WGS sequence"/>
</dbReference>
<feature type="compositionally biased region" description="Basic residues" evidence="1">
    <location>
        <begin position="288"/>
        <end position="303"/>
    </location>
</feature>
<proteinExistence type="predicted"/>
<evidence type="ECO:0000313" key="2">
    <source>
        <dbReference type="EMBL" id="KJA23349.1"/>
    </source>
</evidence>
<organism evidence="2 3">
    <name type="scientific">Hypholoma sublateritium (strain FD-334 SS-4)</name>
    <dbReference type="NCBI Taxonomy" id="945553"/>
    <lineage>
        <taxon>Eukaryota</taxon>
        <taxon>Fungi</taxon>
        <taxon>Dikarya</taxon>
        <taxon>Basidiomycota</taxon>
        <taxon>Agaricomycotina</taxon>
        <taxon>Agaricomycetes</taxon>
        <taxon>Agaricomycetidae</taxon>
        <taxon>Agaricales</taxon>
        <taxon>Agaricineae</taxon>
        <taxon>Strophariaceae</taxon>
        <taxon>Hypholoma</taxon>
    </lineage>
</organism>
<evidence type="ECO:0000313" key="3">
    <source>
        <dbReference type="Proteomes" id="UP000054270"/>
    </source>
</evidence>
<sequence>MAAPIRNGNQALEYAIEDVIAHAWILGIDVCPKMANTKCVSMNTLGAAYLGTGMAAASPTVIQPTELAPLEWEEVKHATTHALREAVPMASIPLFLAPDNVPLGIAALSSLLRATRLFALRGTACRTQFIWNLPWQRGLEPSHATVHDDRRSPTTRGCRIYPIVLDADIVPPPSVIAFQQPAAAVSPSRRSTTGDRDIHFAPPPQPLLTPPHRISTNITARGPTSFTDTRGVLRTSLDAAASHTKRQRLFHTPQATLDAATSEGWILHPQRLSRLPHTDGAMSEQRSARPRQLRTRAQAHRRTLSGPRQIRGALTARIRSMREMAIGACVSGYAGRWSNAYAWSTGLSFRSWTPIRWP</sequence>
<feature type="region of interest" description="Disordered" evidence="1">
    <location>
        <begin position="201"/>
        <end position="229"/>
    </location>
</feature>
<feature type="compositionally biased region" description="Polar residues" evidence="1">
    <location>
        <begin position="214"/>
        <end position="228"/>
    </location>
</feature>
<evidence type="ECO:0000256" key="1">
    <source>
        <dbReference type="SAM" id="MobiDB-lite"/>
    </source>
</evidence>
<feature type="region of interest" description="Disordered" evidence="1">
    <location>
        <begin position="278"/>
        <end position="303"/>
    </location>
</feature>
<keyword evidence="3" id="KW-1185">Reference proteome</keyword>
<reference evidence="3" key="1">
    <citation type="submission" date="2014-04" db="EMBL/GenBank/DDBJ databases">
        <title>Evolutionary Origins and Diversification of the Mycorrhizal Mutualists.</title>
        <authorList>
            <consortium name="DOE Joint Genome Institute"/>
            <consortium name="Mycorrhizal Genomics Consortium"/>
            <person name="Kohler A."/>
            <person name="Kuo A."/>
            <person name="Nagy L.G."/>
            <person name="Floudas D."/>
            <person name="Copeland A."/>
            <person name="Barry K.W."/>
            <person name="Cichocki N."/>
            <person name="Veneault-Fourrey C."/>
            <person name="LaButti K."/>
            <person name="Lindquist E.A."/>
            <person name="Lipzen A."/>
            <person name="Lundell T."/>
            <person name="Morin E."/>
            <person name="Murat C."/>
            <person name="Riley R."/>
            <person name="Ohm R."/>
            <person name="Sun H."/>
            <person name="Tunlid A."/>
            <person name="Henrissat B."/>
            <person name="Grigoriev I.V."/>
            <person name="Hibbett D.S."/>
            <person name="Martin F."/>
        </authorList>
    </citation>
    <scope>NUCLEOTIDE SEQUENCE [LARGE SCALE GENOMIC DNA]</scope>
    <source>
        <strain evidence="3">FD-334 SS-4</strain>
    </source>
</reference>
<protein>
    <submittedName>
        <fullName evidence="2">Uncharacterized protein</fullName>
    </submittedName>
</protein>
<dbReference type="AlphaFoldDB" id="A0A0D2NX30"/>
<name>A0A0D2NX30_HYPSF</name>
<gene>
    <name evidence="2" type="ORF">HYPSUDRAFT_201378</name>
</gene>
<dbReference type="EMBL" id="KN817543">
    <property type="protein sequence ID" value="KJA23349.1"/>
    <property type="molecule type" value="Genomic_DNA"/>
</dbReference>
<accession>A0A0D2NX30</accession>